<evidence type="ECO:0000256" key="3">
    <source>
        <dbReference type="ARBA" id="ARBA00023004"/>
    </source>
</evidence>
<dbReference type="Gene3D" id="2.60.120.330">
    <property type="entry name" value="B-lactam Antibiotic, Isopenicillin N Synthase, Chain"/>
    <property type="match status" value="2"/>
</dbReference>
<dbReference type="InterPro" id="IPR027443">
    <property type="entry name" value="IPNS-like_sf"/>
</dbReference>
<accession>A0A1U7YJ45</accession>
<dbReference type="KEGG" id="nsy:104247615"/>
<dbReference type="Proteomes" id="UP000189701">
    <property type="component" value="Unplaced"/>
</dbReference>
<evidence type="ECO:0000313" key="5">
    <source>
        <dbReference type="Proteomes" id="UP000189701"/>
    </source>
</evidence>
<keyword evidence="1" id="KW-0479">Metal-binding</keyword>
<gene>
    <name evidence="6" type="primary">LOC104247615</name>
</gene>
<evidence type="ECO:0000259" key="4">
    <source>
        <dbReference type="Pfam" id="PF03171"/>
    </source>
</evidence>
<reference evidence="6" key="2">
    <citation type="submission" date="2025-08" db="UniProtKB">
        <authorList>
            <consortium name="RefSeq"/>
        </authorList>
    </citation>
    <scope>IDENTIFICATION</scope>
    <source>
        <tissue evidence="6">Leaf</tissue>
    </source>
</reference>
<dbReference type="RefSeq" id="XP_009801976.1">
    <property type="nucleotide sequence ID" value="XM_009803674.1"/>
</dbReference>
<dbReference type="GO" id="GO:0046872">
    <property type="term" value="F:metal ion binding"/>
    <property type="evidence" value="ECO:0007669"/>
    <property type="project" value="UniProtKB-KW"/>
</dbReference>
<dbReference type="eggNOG" id="KOG0143">
    <property type="taxonomic scope" value="Eukaryota"/>
</dbReference>
<dbReference type="PANTHER" id="PTHR47991">
    <property type="entry name" value="OXOGLUTARATE/IRON-DEPENDENT DIOXYGENASE"/>
    <property type="match status" value="1"/>
</dbReference>
<dbReference type="SUPFAM" id="SSF51197">
    <property type="entry name" value="Clavaminate synthase-like"/>
    <property type="match status" value="2"/>
</dbReference>
<organism evidence="5 6">
    <name type="scientific">Nicotiana sylvestris</name>
    <name type="common">Wood tobacco</name>
    <name type="synonym">South American tobacco</name>
    <dbReference type="NCBI Taxonomy" id="4096"/>
    <lineage>
        <taxon>Eukaryota</taxon>
        <taxon>Viridiplantae</taxon>
        <taxon>Streptophyta</taxon>
        <taxon>Embryophyta</taxon>
        <taxon>Tracheophyta</taxon>
        <taxon>Spermatophyta</taxon>
        <taxon>Magnoliopsida</taxon>
        <taxon>eudicotyledons</taxon>
        <taxon>Gunneridae</taxon>
        <taxon>Pentapetalae</taxon>
        <taxon>asterids</taxon>
        <taxon>lamiids</taxon>
        <taxon>Solanales</taxon>
        <taxon>Solanaceae</taxon>
        <taxon>Nicotianoideae</taxon>
        <taxon>Nicotianeae</taxon>
        <taxon>Nicotiana</taxon>
    </lineage>
</organism>
<dbReference type="InterPro" id="IPR050295">
    <property type="entry name" value="Plant_2OG-oxidoreductases"/>
</dbReference>
<dbReference type="GO" id="GO:0016491">
    <property type="term" value="F:oxidoreductase activity"/>
    <property type="evidence" value="ECO:0007669"/>
    <property type="project" value="UniProtKB-KW"/>
</dbReference>
<keyword evidence="2" id="KW-0560">Oxidoreductase</keyword>
<keyword evidence="5" id="KW-1185">Reference proteome</keyword>
<name>A0A1U7YJ45_NICSY</name>
<sequence>MLVFNIIRSYLSNVLWILSTTELPIWDHIKHIPNALIVNVGDMMEIVSNGVYKSIEHRAVVNSNKKRLSLATFNIFNLDSELGPAHSLIGPHNPAKFRSVRVEKFLQEYFARKLDGKSFIDWMKSYLSNVLWILSTMELPIWDPIKHIPNALIVNVGDMMEIVSNGVYKSIEYRAVVNSNKKRLSLATFNIFNLDSKLGPAHSLIGPHNPAKFRSVRVEIFLQEYFARKLDGKSFIDCMKLEMKDDES</sequence>
<feature type="domain" description="Isopenicillin N synthase-like Fe(2+) 2OG dioxygenase" evidence="4">
    <location>
        <begin position="142"/>
        <end position="189"/>
    </location>
</feature>
<reference evidence="5" key="1">
    <citation type="journal article" date="2013" name="Genome Biol.">
        <title>Reference genomes and transcriptomes of Nicotiana sylvestris and Nicotiana tomentosiformis.</title>
        <authorList>
            <person name="Sierro N."/>
            <person name="Battey J.N."/>
            <person name="Ouadi S."/>
            <person name="Bovet L."/>
            <person name="Goepfert S."/>
            <person name="Bakaher N."/>
            <person name="Peitsch M.C."/>
            <person name="Ivanov N.V."/>
        </authorList>
    </citation>
    <scope>NUCLEOTIDE SEQUENCE [LARGE SCALE GENOMIC DNA]</scope>
</reference>
<evidence type="ECO:0000313" key="6">
    <source>
        <dbReference type="RefSeq" id="XP_009801976.1"/>
    </source>
</evidence>
<feature type="domain" description="Isopenicillin N synthase-like Fe(2+) 2OG dioxygenase" evidence="4">
    <location>
        <begin position="26"/>
        <end position="73"/>
    </location>
</feature>
<keyword evidence="3" id="KW-0408">Iron</keyword>
<dbReference type="AlphaFoldDB" id="A0A1U7YJ45"/>
<evidence type="ECO:0000256" key="2">
    <source>
        <dbReference type="ARBA" id="ARBA00023002"/>
    </source>
</evidence>
<proteinExistence type="predicted"/>
<evidence type="ECO:0000256" key="1">
    <source>
        <dbReference type="ARBA" id="ARBA00022723"/>
    </source>
</evidence>
<dbReference type="GeneID" id="104247615"/>
<protein>
    <submittedName>
        <fullName evidence="6">Uncharacterized protein LOC104247615</fullName>
    </submittedName>
</protein>
<dbReference type="InterPro" id="IPR044861">
    <property type="entry name" value="IPNS-like_FE2OG_OXY"/>
</dbReference>
<dbReference type="Pfam" id="PF03171">
    <property type="entry name" value="2OG-FeII_Oxy"/>
    <property type="match status" value="2"/>
</dbReference>